<dbReference type="AlphaFoldDB" id="A0A5P8WDE1"/>
<dbReference type="KEGG" id="nsh:GXM_08066"/>
<name>A0A5P8WDE1_9NOSO</name>
<gene>
    <name evidence="1" type="ORF">GXM_08066</name>
</gene>
<protein>
    <submittedName>
        <fullName evidence="1">Uncharacterized protein</fullName>
    </submittedName>
</protein>
<dbReference type="EMBL" id="CP045227">
    <property type="protein sequence ID" value="QFS50572.1"/>
    <property type="molecule type" value="Genomic_DNA"/>
</dbReference>
<sequence length="73" mass="8887">MSPDEIENLLNQLLDNNEASVEYLISTIGTYCLTQRTKYNDCIMPKNKYENSRYWDEYHRKLYEVVAQFQQWK</sequence>
<organism evidence="1 2">
    <name type="scientific">Nostoc sphaeroides CCNUC1</name>
    <dbReference type="NCBI Taxonomy" id="2653204"/>
    <lineage>
        <taxon>Bacteria</taxon>
        <taxon>Bacillati</taxon>
        <taxon>Cyanobacteriota</taxon>
        <taxon>Cyanophyceae</taxon>
        <taxon>Nostocales</taxon>
        <taxon>Nostocaceae</taxon>
        <taxon>Nostoc</taxon>
    </lineage>
</organism>
<keyword evidence="2" id="KW-1185">Reference proteome</keyword>
<reference evidence="1 2" key="1">
    <citation type="submission" date="2019-10" db="EMBL/GenBank/DDBJ databases">
        <title>Genomic and transcriptomic insights into the perfect genentic adaptation of a filamentous nitrogen-fixing cyanobacterium to rice fields.</title>
        <authorList>
            <person name="Chen Z."/>
        </authorList>
    </citation>
    <scope>NUCLEOTIDE SEQUENCE [LARGE SCALE GENOMIC DNA]</scope>
    <source>
        <strain evidence="1">CCNUC1</strain>
    </source>
</reference>
<accession>A0A5P8WDE1</accession>
<evidence type="ECO:0000313" key="2">
    <source>
        <dbReference type="Proteomes" id="UP000326678"/>
    </source>
</evidence>
<proteinExistence type="predicted"/>
<evidence type="ECO:0000313" key="1">
    <source>
        <dbReference type="EMBL" id="QFS50572.1"/>
    </source>
</evidence>
<dbReference type="Proteomes" id="UP000326678">
    <property type="component" value="Chromosome Gxm2"/>
</dbReference>